<feature type="transmembrane region" description="Helical" evidence="7">
    <location>
        <begin position="189"/>
        <end position="209"/>
    </location>
</feature>
<evidence type="ECO:0000256" key="7">
    <source>
        <dbReference type="SAM" id="Phobius"/>
    </source>
</evidence>
<comment type="subcellular location">
    <subcellularLocation>
        <location evidence="1">Cell membrane</location>
        <topology evidence="1">Multi-pass membrane protein</topology>
    </subcellularLocation>
</comment>
<accession>A0ABV6NLU2</accession>
<organism evidence="8 9">
    <name type="scientific">Halalkalibacter alkalisediminis</name>
    <dbReference type="NCBI Taxonomy" id="935616"/>
    <lineage>
        <taxon>Bacteria</taxon>
        <taxon>Bacillati</taxon>
        <taxon>Bacillota</taxon>
        <taxon>Bacilli</taxon>
        <taxon>Bacillales</taxon>
        <taxon>Bacillaceae</taxon>
        <taxon>Halalkalibacter</taxon>
    </lineage>
</organism>
<dbReference type="PANTHER" id="PTHR30482">
    <property type="entry name" value="HIGH-AFFINITY BRANCHED-CHAIN AMINO ACID TRANSPORT SYSTEM PERMEASE"/>
    <property type="match status" value="1"/>
</dbReference>
<keyword evidence="4 7" id="KW-1133">Transmembrane helix</keyword>
<reference evidence="8 9" key="1">
    <citation type="submission" date="2024-09" db="EMBL/GenBank/DDBJ databases">
        <authorList>
            <person name="Sun Q."/>
            <person name="Mori K."/>
        </authorList>
    </citation>
    <scope>NUCLEOTIDE SEQUENCE [LARGE SCALE GENOMIC DNA]</scope>
    <source>
        <strain evidence="8 9">NCAIM B.02301</strain>
    </source>
</reference>
<dbReference type="CDD" id="cd06581">
    <property type="entry name" value="TM_PBP1_LivM_like"/>
    <property type="match status" value="1"/>
</dbReference>
<feature type="transmembrane region" description="Helical" evidence="7">
    <location>
        <begin position="41"/>
        <end position="57"/>
    </location>
</feature>
<dbReference type="RefSeq" id="WP_273842410.1">
    <property type="nucleotide sequence ID" value="NZ_JAQQWT010000005.1"/>
</dbReference>
<feature type="transmembrane region" description="Helical" evidence="7">
    <location>
        <begin position="288"/>
        <end position="306"/>
    </location>
</feature>
<keyword evidence="5 7" id="KW-0472">Membrane</keyword>
<evidence type="ECO:0000313" key="8">
    <source>
        <dbReference type="EMBL" id="MFC0561093.1"/>
    </source>
</evidence>
<evidence type="ECO:0000256" key="5">
    <source>
        <dbReference type="ARBA" id="ARBA00023136"/>
    </source>
</evidence>
<keyword evidence="9" id="KW-1185">Reference proteome</keyword>
<dbReference type="Pfam" id="PF02653">
    <property type="entry name" value="BPD_transp_2"/>
    <property type="match status" value="1"/>
</dbReference>
<feature type="transmembrane region" description="Helical" evidence="7">
    <location>
        <begin position="102"/>
        <end position="133"/>
    </location>
</feature>
<dbReference type="PANTHER" id="PTHR30482:SF4">
    <property type="entry name" value="SLR1201 PROTEIN"/>
    <property type="match status" value="1"/>
</dbReference>
<keyword evidence="2" id="KW-1003">Cell membrane</keyword>
<sequence>MPFSVTKYMFDRRWMFVALLLVLVLCPLFLSDFRLNLLGRFLAFAILVIGLDLLWGYSGVLSLGHGIFFGVGAYIMAIYLKLEASGTVPDFMMWNGITELPWFWAIFKSPFAAIPLAIILPALIAGVLGFFIFRNRIKDVYFTILTQALVIVTVTLIISKQELTGGTNGITGFSTIFGQPLMAPSTQKIIYFVTVACLAAIFFLCYRLVHSRFGKTLIAIRDGENRLRFSGYDTSLFKVFVFAISAGIAGLAGMLFVLQVGMISPTTIGIVPSIEMILWVAIGGRGTLIGPVIGAIVTNLAKTFFSENYPDIWLFFLGSVFVIVVLFLPGGLMSLFNKLRGKKKGGQSDETKSISEDGERKRTAV</sequence>
<dbReference type="InterPro" id="IPR001851">
    <property type="entry name" value="ABC_transp_permease"/>
</dbReference>
<feature type="region of interest" description="Disordered" evidence="6">
    <location>
        <begin position="341"/>
        <end position="365"/>
    </location>
</feature>
<feature type="transmembrane region" description="Helical" evidence="7">
    <location>
        <begin position="140"/>
        <end position="158"/>
    </location>
</feature>
<comment type="caution">
    <text evidence="8">The sequence shown here is derived from an EMBL/GenBank/DDBJ whole genome shotgun (WGS) entry which is preliminary data.</text>
</comment>
<feature type="transmembrane region" description="Helical" evidence="7">
    <location>
        <begin position="312"/>
        <end position="336"/>
    </location>
</feature>
<evidence type="ECO:0000256" key="4">
    <source>
        <dbReference type="ARBA" id="ARBA00022989"/>
    </source>
</evidence>
<evidence type="ECO:0000256" key="1">
    <source>
        <dbReference type="ARBA" id="ARBA00004651"/>
    </source>
</evidence>
<dbReference type="NCBIfam" id="TIGR03408">
    <property type="entry name" value="urea_trans_UrtC"/>
    <property type="match status" value="1"/>
</dbReference>
<dbReference type="Proteomes" id="UP001589833">
    <property type="component" value="Unassembled WGS sequence"/>
</dbReference>
<evidence type="ECO:0000256" key="3">
    <source>
        <dbReference type="ARBA" id="ARBA00022692"/>
    </source>
</evidence>
<evidence type="ECO:0000256" key="6">
    <source>
        <dbReference type="SAM" id="MobiDB-lite"/>
    </source>
</evidence>
<gene>
    <name evidence="8" type="primary">urtC</name>
    <name evidence="8" type="ORF">ACFFH4_19285</name>
</gene>
<keyword evidence="3 7" id="KW-0812">Transmembrane</keyword>
<evidence type="ECO:0000313" key="9">
    <source>
        <dbReference type="Proteomes" id="UP001589833"/>
    </source>
</evidence>
<name>A0ABV6NLU2_9BACI</name>
<proteinExistence type="predicted"/>
<dbReference type="InterPro" id="IPR043428">
    <property type="entry name" value="LivM-like"/>
</dbReference>
<feature type="transmembrane region" description="Helical" evidence="7">
    <location>
        <begin position="64"/>
        <end position="82"/>
    </location>
</feature>
<protein>
    <submittedName>
        <fullName evidence="8">Urea ABC transporter permease subunit UrtC</fullName>
    </submittedName>
</protein>
<feature type="compositionally biased region" description="Basic and acidic residues" evidence="6">
    <location>
        <begin position="346"/>
        <end position="365"/>
    </location>
</feature>
<evidence type="ECO:0000256" key="2">
    <source>
        <dbReference type="ARBA" id="ARBA00022475"/>
    </source>
</evidence>
<feature type="transmembrane region" description="Helical" evidence="7">
    <location>
        <begin position="236"/>
        <end position="256"/>
    </location>
</feature>
<dbReference type="InterPro" id="IPR017778">
    <property type="entry name" value="ABC_transptr_urea_perm_UrtC"/>
</dbReference>
<dbReference type="EMBL" id="JBHLTR010000054">
    <property type="protein sequence ID" value="MFC0561093.1"/>
    <property type="molecule type" value="Genomic_DNA"/>
</dbReference>